<dbReference type="SMART" id="SM00046">
    <property type="entry name" value="DAGKc"/>
    <property type="match status" value="1"/>
</dbReference>
<dbReference type="InterPro" id="IPR016064">
    <property type="entry name" value="NAD/diacylglycerol_kinase_sf"/>
</dbReference>
<evidence type="ECO:0000256" key="2">
    <source>
        <dbReference type="ARBA" id="ARBA00022679"/>
    </source>
</evidence>
<comment type="similarity">
    <text evidence="1 6">Belongs to the eukaryotic diacylglycerol kinase family.</text>
</comment>
<dbReference type="GO" id="GO:0007200">
    <property type="term" value="P:phospholipase C-activating G protein-coupled receptor signaling pathway"/>
    <property type="evidence" value="ECO:0007669"/>
    <property type="project" value="InterPro"/>
</dbReference>
<evidence type="ECO:0000259" key="7">
    <source>
        <dbReference type="PROSITE" id="PS50146"/>
    </source>
</evidence>
<dbReference type="OrthoDB" id="242257at2759"/>
<accession>A0A9D4UY76</accession>
<gene>
    <name evidence="8" type="ORF">GOP47_0009829</name>
</gene>
<evidence type="ECO:0000256" key="4">
    <source>
        <dbReference type="ARBA" id="ARBA00022777"/>
    </source>
</evidence>
<keyword evidence="5 6" id="KW-0067">ATP-binding</keyword>
<dbReference type="InterPro" id="IPR000756">
    <property type="entry name" value="Diacylglycerol_kin_accessory"/>
</dbReference>
<dbReference type="EC" id="2.7.1.107" evidence="6"/>
<dbReference type="InterPro" id="IPR017438">
    <property type="entry name" value="ATP-NAD_kinase_N"/>
</dbReference>
<dbReference type="InterPro" id="IPR001206">
    <property type="entry name" value="Diacylglycerol_kinase_cat_dom"/>
</dbReference>
<evidence type="ECO:0000256" key="3">
    <source>
        <dbReference type="ARBA" id="ARBA00022741"/>
    </source>
</evidence>
<comment type="catalytic activity">
    <reaction evidence="6">
        <text>a 1,2-diacyl-sn-glycerol + ATP = a 1,2-diacyl-sn-glycero-3-phosphate + ADP + H(+)</text>
        <dbReference type="Rhea" id="RHEA:10272"/>
        <dbReference type="ChEBI" id="CHEBI:15378"/>
        <dbReference type="ChEBI" id="CHEBI:17815"/>
        <dbReference type="ChEBI" id="CHEBI:30616"/>
        <dbReference type="ChEBI" id="CHEBI:58608"/>
        <dbReference type="ChEBI" id="CHEBI:456216"/>
        <dbReference type="EC" id="2.7.1.107"/>
    </reaction>
</comment>
<dbReference type="PANTHER" id="PTHR11255:SF98">
    <property type="entry name" value="DIACYLGLYCEROL KINASE 5"/>
    <property type="match status" value="1"/>
</dbReference>
<evidence type="ECO:0000313" key="9">
    <source>
        <dbReference type="Proteomes" id="UP000886520"/>
    </source>
</evidence>
<keyword evidence="2 6" id="KW-0808">Transferase</keyword>
<dbReference type="GO" id="GO:0005524">
    <property type="term" value="F:ATP binding"/>
    <property type="evidence" value="ECO:0007669"/>
    <property type="project" value="UniProtKB-KW"/>
</dbReference>
<evidence type="ECO:0000256" key="6">
    <source>
        <dbReference type="RuleBase" id="RU361128"/>
    </source>
</evidence>
<dbReference type="SUPFAM" id="SSF111331">
    <property type="entry name" value="NAD kinase/diacylglycerol kinase-like"/>
    <property type="match status" value="1"/>
</dbReference>
<keyword evidence="3 6" id="KW-0547">Nucleotide-binding</keyword>
<organism evidence="8 9">
    <name type="scientific">Adiantum capillus-veneris</name>
    <name type="common">Maidenhair fern</name>
    <dbReference type="NCBI Taxonomy" id="13818"/>
    <lineage>
        <taxon>Eukaryota</taxon>
        <taxon>Viridiplantae</taxon>
        <taxon>Streptophyta</taxon>
        <taxon>Embryophyta</taxon>
        <taxon>Tracheophyta</taxon>
        <taxon>Polypodiopsida</taxon>
        <taxon>Polypodiidae</taxon>
        <taxon>Polypodiales</taxon>
        <taxon>Pteridineae</taxon>
        <taxon>Pteridaceae</taxon>
        <taxon>Vittarioideae</taxon>
        <taxon>Adiantum</taxon>
    </lineage>
</organism>
<keyword evidence="9" id="KW-1185">Reference proteome</keyword>
<dbReference type="GO" id="GO:0004143">
    <property type="term" value="F:ATP-dependent diacylglycerol kinase activity"/>
    <property type="evidence" value="ECO:0007669"/>
    <property type="project" value="UniProtKB-EC"/>
</dbReference>
<comment type="caution">
    <text evidence="8">The sequence shown here is derived from an EMBL/GenBank/DDBJ whole genome shotgun (WGS) entry which is preliminary data.</text>
</comment>
<dbReference type="AlphaFoldDB" id="A0A9D4UY76"/>
<name>A0A9D4UY76_ADICA</name>
<evidence type="ECO:0000256" key="1">
    <source>
        <dbReference type="ARBA" id="ARBA00009280"/>
    </source>
</evidence>
<keyword evidence="4 6" id="KW-0418">Kinase</keyword>
<proteinExistence type="inferred from homology"/>
<protein>
    <recommendedName>
        <fullName evidence="6">Diacylglycerol kinase</fullName>
        <shortName evidence="6">DAG kinase</shortName>
        <ecNumber evidence="6">2.7.1.107</ecNumber>
    </recommendedName>
</protein>
<dbReference type="Pfam" id="PF00781">
    <property type="entry name" value="DAGK_cat"/>
    <property type="match status" value="1"/>
</dbReference>
<dbReference type="GO" id="GO:0016020">
    <property type="term" value="C:membrane"/>
    <property type="evidence" value="ECO:0007669"/>
    <property type="project" value="TreeGrafter"/>
</dbReference>
<dbReference type="Gene3D" id="3.40.50.10330">
    <property type="entry name" value="Probable inorganic polyphosphate/atp-NAD kinase, domain 1"/>
    <property type="match status" value="1"/>
</dbReference>
<evidence type="ECO:0000313" key="8">
    <source>
        <dbReference type="EMBL" id="KAI5075753.1"/>
    </source>
</evidence>
<reference evidence="8" key="1">
    <citation type="submission" date="2021-01" db="EMBL/GenBank/DDBJ databases">
        <title>Adiantum capillus-veneris genome.</title>
        <authorList>
            <person name="Fang Y."/>
            <person name="Liao Q."/>
        </authorList>
    </citation>
    <scope>NUCLEOTIDE SEQUENCE</scope>
    <source>
        <strain evidence="8">H3</strain>
        <tissue evidence="8">Leaf</tissue>
    </source>
</reference>
<dbReference type="Pfam" id="PF00609">
    <property type="entry name" value="DAGK_acc"/>
    <property type="match status" value="1"/>
</dbReference>
<dbReference type="Proteomes" id="UP000886520">
    <property type="component" value="Chromosome 9"/>
</dbReference>
<dbReference type="PANTHER" id="PTHR11255">
    <property type="entry name" value="DIACYLGLYCEROL KINASE"/>
    <property type="match status" value="1"/>
</dbReference>
<dbReference type="PROSITE" id="PS50146">
    <property type="entry name" value="DAGK"/>
    <property type="match status" value="1"/>
</dbReference>
<dbReference type="Gene3D" id="2.60.200.40">
    <property type="match status" value="1"/>
</dbReference>
<dbReference type="SMART" id="SM00045">
    <property type="entry name" value="DAGKa"/>
    <property type="match status" value="1"/>
</dbReference>
<dbReference type="FunFam" id="3.40.50.10330:FF:000016">
    <property type="entry name" value="Diacylglycerol kinase"/>
    <property type="match status" value="1"/>
</dbReference>
<sequence length="508" mass="56570">MRYYQDPEFILEMRIPDYVFGDCPLDATKASDIRAPLCPLLAFVNSKSGGQLGSELLKSYRVLLSPQQIFDLTKEKPDKVLRVFYNRLEKLKGSGDKIAESILSSLRIIVAGGDGTAGWLLSVIGDLKLSHPPPVATVPLGTGNNLPFSFGWGKKNPGTDLESAKKFLFEVYRAKPMNIDSWHVVMKMTTPLQSLDPVQVPHSLHPFERVSESDALHEADTQVFRGGFWNYFSIGMDAQVAYEFHKKRQEHPEFFKHQLMNQGAYAMIVVTQGWFLANVIHPSSRNINQMGDIYIQRQNDQVWKKLKISKSIRSIVMLNLPSFSGGLNPWGAPHNDKSSKRKLTAAFVNDGRIELVGFRDGWHGLALLTPKGHGTRLAQAHKVRIEFHKGFASETYMRMDGEPWMQPLPADDDSVTTVEITSLGQAAMLTTKKCIAQCVPDDTGGKVDLNGLTTPSRIDEMQATGGDDIEIQSVLSSSAGDNSEVRRKFGAAETFKRLTVQEQDVGFL</sequence>
<dbReference type="EMBL" id="JABFUD020000009">
    <property type="protein sequence ID" value="KAI5075753.1"/>
    <property type="molecule type" value="Genomic_DNA"/>
</dbReference>
<feature type="domain" description="DAGKc" evidence="7">
    <location>
        <begin position="35"/>
        <end position="188"/>
    </location>
</feature>
<dbReference type="InterPro" id="IPR037607">
    <property type="entry name" value="DGK"/>
</dbReference>
<evidence type="ECO:0000256" key="5">
    <source>
        <dbReference type="ARBA" id="ARBA00022840"/>
    </source>
</evidence>